<reference evidence="1" key="1">
    <citation type="journal article" date="2021" name="Open Biol.">
        <title>Shared evolutionary footprints suggest mitochondrial oxidative damage underlies multiple complex I losses in fungi.</title>
        <authorList>
            <person name="Schikora-Tamarit M.A."/>
            <person name="Marcet-Houben M."/>
            <person name="Nosek J."/>
            <person name="Gabaldon T."/>
        </authorList>
    </citation>
    <scope>NUCLEOTIDE SEQUENCE</scope>
    <source>
        <strain evidence="1">NCAIM Y.01608</strain>
    </source>
</reference>
<proteinExistence type="predicted"/>
<keyword evidence="2" id="KW-1185">Reference proteome</keyword>
<organism evidence="1 2">
    <name type="scientific">Ogataea polymorpha</name>
    <dbReference type="NCBI Taxonomy" id="460523"/>
    <lineage>
        <taxon>Eukaryota</taxon>
        <taxon>Fungi</taxon>
        <taxon>Dikarya</taxon>
        <taxon>Ascomycota</taxon>
        <taxon>Saccharomycotina</taxon>
        <taxon>Pichiomycetes</taxon>
        <taxon>Pichiales</taxon>
        <taxon>Pichiaceae</taxon>
        <taxon>Ogataea</taxon>
    </lineage>
</organism>
<reference evidence="1" key="2">
    <citation type="submission" date="2021-01" db="EMBL/GenBank/DDBJ databases">
        <authorList>
            <person name="Schikora-Tamarit M.A."/>
        </authorList>
    </citation>
    <scope>NUCLEOTIDE SEQUENCE</scope>
    <source>
        <strain evidence="1">NCAIM Y.01608</strain>
    </source>
</reference>
<protein>
    <submittedName>
        <fullName evidence="1">Uncharacterized protein</fullName>
    </submittedName>
</protein>
<sequence length="245" mass="26376">MRRCRLGEMSWTMRDCGWSPCVSSAGGLFSLSSSSRGIRVVFSLVALIGDSLSLDSGDSFLESYSGSRSVRGFWVGDDLSASSFSCFLALVARGEEMFSSLALALFNFCRLRAAVARLSAIGDIFADCVLVASCGMLARELKGLFRVSLLESDDSLGKNMGLLLSEGLGFGVSSLEYWNEVGCLLITLKRSFTSKVSAPTPEPLMMLTKFLHTRPVMITGVRLSMSLEYSPNPTNGSSTSTTSLE</sequence>
<name>A0A9P8NWN1_9ASCO</name>
<comment type="caution">
    <text evidence="1">The sequence shown here is derived from an EMBL/GenBank/DDBJ whole genome shotgun (WGS) entry which is preliminary data.</text>
</comment>
<evidence type="ECO:0000313" key="1">
    <source>
        <dbReference type="EMBL" id="KAH3660880.1"/>
    </source>
</evidence>
<evidence type="ECO:0000313" key="2">
    <source>
        <dbReference type="Proteomes" id="UP000788993"/>
    </source>
</evidence>
<dbReference type="EMBL" id="JAEUBD010001468">
    <property type="protein sequence ID" value="KAH3660880.1"/>
    <property type="molecule type" value="Genomic_DNA"/>
</dbReference>
<dbReference type="Proteomes" id="UP000788993">
    <property type="component" value="Unassembled WGS sequence"/>
</dbReference>
<accession>A0A9P8NWN1</accession>
<gene>
    <name evidence="1" type="ORF">OGATHE_005212</name>
</gene>
<dbReference type="AlphaFoldDB" id="A0A9P8NWN1"/>